<organism evidence="4 5">
    <name type="scientific">Schizophyllum amplum</name>
    <dbReference type="NCBI Taxonomy" id="97359"/>
    <lineage>
        <taxon>Eukaryota</taxon>
        <taxon>Fungi</taxon>
        <taxon>Dikarya</taxon>
        <taxon>Basidiomycota</taxon>
        <taxon>Agaricomycotina</taxon>
        <taxon>Agaricomycetes</taxon>
        <taxon>Agaricomycetidae</taxon>
        <taxon>Agaricales</taxon>
        <taxon>Schizophyllaceae</taxon>
        <taxon>Schizophyllum</taxon>
    </lineage>
</organism>
<sequence>MSVQKDVFLVLGGDSFVGGHVVQRLKARGDNVSIFDLVDRQYAVPFYQGDICSKDEVLSAIRKSGATCVIHTISPLSIYHQDELHVFEQVIVQGTKNAIDAALTAGVQKLVYHSSSSVVFDGSDIVDGDETLPYAKNFRSIYSKTRMLAEKAVLGANGQGGLHTAVIRPVATFGVGDRESIPGSYNSWKTGRTHVQLGSENKLFDRTYVSNIALGLVLAADHLPAPSVAGEVFFITNGASGRLPFWDFARAIWREMDAAFPGRTPPAKKRVVIPRWAALVIAHVSLWMAWLRGTQATLTPYTVSLVTAQLTFSDAKARRVLGYEPEVEVEEGLEMTMKWFKNEVDAGRFE</sequence>
<dbReference type="GO" id="GO:0016616">
    <property type="term" value="F:oxidoreductase activity, acting on the CH-OH group of donors, NAD or NADP as acceptor"/>
    <property type="evidence" value="ECO:0007669"/>
    <property type="project" value="InterPro"/>
</dbReference>
<evidence type="ECO:0000256" key="1">
    <source>
        <dbReference type="ARBA" id="ARBA00009219"/>
    </source>
</evidence>
<dbReference type="InterPro" id="IPR050177">
    <property type="entry name" value="Lipid_A_modif_metabolic_enz"/>
</dbReference>
<gene>
    <name evidence="4" type="ORF">BD626DRAFT_495086</name>
</gene>
<evidence type="ECO:0000313" key="5">
    <source>
        <dbReference type="Proteomes" id="UP000320762"/>
    </source>
</evidence>
<dbReference type="GO" id="GO:0006694">
    <property type="term" value="P:steroid biosynthetic process"/>
    <property type="evidence" value="ECO:0007669"/>
    <property type="project" value="InterPro"/>
</dbReference>
<proteinExistence type="inferred from homology"/>
<dbReference type="Pfam" id="PF01073">
    <property type="entry name" value="3Beta_HSD"/>
    <property type="match status" value="1"/>
</dbReference>
<dbReference type="SUPFAM" id="SSF51735">
    <property type="entry name" value="NAD(P)-binding Rossmann-fold domains"/>
    <property type="match status" value="1"/>
</dbReference>
<dbReference type="GO" id="GO:0016853">
    <property type="term" value="F:isomerase activity"/>
    <property type="evidence" value="ECO:0007669"/>
    <property type="project" value="UniProtKB-KW"/>
</dbReference>
<keyword evidence="4" id="KW-0413">Isomerase</keyword>
<protein>
    <submittedName>
        <fullName evidence="4">3-beta hydroxysteroid dehydrogenase/isomerase family-domain-containing protein</fullName>
    </submittedName>
</protein>
<reference evidence="4 5" key="1">
    <citation type="journal article" date="2019" name="New Phytol.">
        <title>Comparative genomics reveals unique wood-decay strategies and fruiting body development in the Schizophyllaceae.</title>
        <authorList>
            <person name="Almasi E."/>
            <person name="Sahu N."/>
            <person name="Krizsan K."/>
            <person name="Balint B."/>
            <person name="Kovacs G.M."/>
            <person name="Kiss B."/>
            <person name="Cseklye J."/>
            <person name="Drula E."/>
            <person name="Henrissat B."/>
            <person name="Nagy I."/>
            <person name="Chovatia M."/>
            <person name="Adam C."/>
            <person name="LaButti K."/>
            <person name="Lipzen A."/>
            <person name="Riley R."/>
            <person name="Grigoriev I.V."/>
            <person name="Nagy L.G."/>
        </authorList>
    </citation>
    <scope>NUCLEOTIDE SEQUENCE [LARGE SCALE GENOMIC DNA]</scope>
    <source>
        <strain evidence="4 5">NL-1724</strain>
    </source>
</reference>
<dbReference type="AlphaFoldDB" id="A0A550CFV8"/>
<evidence type="ECO:0000256" key="2">
    <source>
        <dbReference type="ARBA" id="ARBA00023002"/>
    </source>
</evidence>
<keyword evidence="2" id="KW-0560">Oxidoreductase</keyword>
<comment type="caution">
    <text evidence="4">The sequence shown here is derived from an EMBL/GenBank/DDBJ whole genome shotgun (WGS) entry which is preliminary data.</text>
</comment>
<dbReference type="PANTHER" id="PTHR43245:SF51">
    <property type="entry name" value="SHORT CHAIN DEHYDROGENASE_REDUCTASE FAMILY 42E, MEMBER 2"/>
    <property type="match status" value="1"/>
</dbReference>
<keyword evidence="5" id="KW-1185">Reference proteome</keyword>
<dbReference type="Proteomes" id="UP000320762">
    <property type="component" value="Unassembled WGS sequence"/>
</dbReference>
<accession>A0A550CFV8</accession>
<dbReference type="EMBL" id="VDMD01000009">
    <property type="protein sequence ID" value="TRM63685.1"/>
    <property type="molecule type" value="Genomic_DNA"/>
</dbReference>
<feature type="domain" description="3-beta hydroxysteroid dehydrogenase/isomerase" evidence="3">
    <location>
        <begin position="9"/>
        <end position="260"/>
    </location>
</feature>
<evidence type="ECO:0000313" key="4">
    <source>
        <dbReference type="EMBL" id="TRM63685.1"/>
    </source>
</evidence>
<dbReference type="PANTHER" id="PTHR43245">
    <property type="entry name" value="BIFUNCTIONAL POLYMYXIN RESISTANCE PROTEIN ARNA"/>
    <property type="match status" value="1"/>
</dbReference>
<evidence type="ECO:0000259" key="3">
    <source>
        <dbReference type="Pfam" id="PF01073"/>
    </source>
</evidence>
<dbReference type="STRING" id="97359.A0A550CFV8"/>
<name>A0A550CFV8_9AGAR</name>
<dbReference type="InterPro" id="IPR002225">
    <property type="entry name" value="3Beta_OHSteriod_DH/Estase"/>
</dbReference>
<dbReference type="InterPro" id="IPR036291">
    <property type="entry name" value="NAD(P)-bd_dom_sf"/>
</dbReference>
<comment type="similarity">
    <text evidence="1">Belongs to the 3-beta-HSD family.</text>
</comment>
<dbReference type="OrthoDB" id="10058185at2759"/>
<dbReference type="Gene3D" id="3.40.50.720">
    <property type="entry name" value="NAD(P)-binding Rossmann-like Domain"/>
    <property type="match status" value="1"/>
</dbReference>